<dbReference type="SUPFAM" id="SSF53098">
    <property type="entry name" value="Ribonuclease H-like"/>
    <property type="match status" value="1"/>
</dbReference>
<dbReference type="Proteomes" id="UP000189935">
    <property type="component" value="Chromosome I"/>
</dbReference>
<protein>
    <submittedName>
        <fullName evidence="2">Integrase core domain-containing protein</fullName>
    </submittedName>
</protein>
<dbReference type="PANTHER" id="PTHR46889">
    <property type="entry name" value="TRANSPOSASE INSF FOR INSERTION SEQUENCE IS3B-RELATED"/>
    <property type="match status" value="1"/>
</dbReference>
<dbReference type="InterPro" id="IPR001584">
    <property type="entry name" value="Integrase_cat-core"/>
</dbReference>
<dbReference type="EMBL" id="LT670844">
    <property type="protein sequence ID" value="SHL69646.1"/>
    <property type="molecule type" value="Genomic_DNA"/>
</dbReference>
<evidence type="ECO:0000313" key="2">
    <source>
        <dbReference type="EMBL" id="SHL69646.1"/>
    </source>
</evidence>
<dbReference type="GO" id="GO:0015074">
    <property type="term" value="P:DNA integration"/>
    <property type="evidence" value="ECO:0007669"/>
    <property type="project" value="InterPro"/>
</dbReference>
<name>A0A1M7CQV8_9BRAD</name>
<feature type="domain" description="Integrase catalytic" evidence="1">
    <location>
        <begin position="198"/>
        <end position="371"/>
    </location>
</feature>
<evidence type="ECO:0000313" key="3">
    <source>
        <dbReference type="Proteomes" id="UP000189935"/>
    </source>
</evidence>
<dbReference type="InterPro" id="IPR036397">
    <property type="entry name" value="RNaseH_sf"/>
</dbReference>
<proteinExistence type="predicted"/>
<dbReference type="PANTHER" id="PTHR46889:SF4">
    <property type="entry name" value="TRANSPOSASE INSO FOR INSERTION SEQUENCE ELEMENT IS911B-RELATED"/>
    <property type="match status" value="1"/>
</dbReference>
<dbReference type="AlphaFoldDB" id="A0A1M7CQV8"/>
<dbReference type="InterPro" id="IPR050900">
    <property type="entry name" value="Transposase_IS3/IS150/IS904"/>
</dbReference>
<dbReference type="InterPro" id="IPR012337">
    <property type="entry name" value="RNaseH-like_sf"/>
</dbReference>
<sequence length="390" mass="44603">MTAFGVRRAKAALSSGCKPHPAIAPAGSNRSCHCRKLNPASKRSRIGRCSWLMRDVYSLIWLALIGLFRSRASLQAEILTLRHQLNVLRRKSAQRLGFTSIDRLVFAGLYRLAPGVLAALKIVRPETVIRWHRAGFRAYWRWKSRPRSGRPKTPLEIRQLIREISLANPLWGAPRIHGELLKLGIDVGQTTVAKHMTRGRRPPSQGWKTFLDNHADGIGSMDLFVVPTISFRLLYGLLILHHDRRQILWLGVTAHPTVEWISHQLTEAYGWKVAPRYIIRDRDAVYGDVFIRRLRAMSIRDRPTAPRSPWQNGYCERAIGLIRRECLDHVVVFGERHLRHLLRSYATYYNGARTHLSVNKDAPSPRTVHAVGRILPKPFLGGLHQLYVRV</sequence>
<organism evidence="2 3">
    <name type="scientific">Bradyrhizobium lablabi</name>
    <dbReference type="NCBI Taxonomy" id="722472"/>
    <lineage>
        <taxon>Bacteria</taxon>
        <taxon>Pseudomonadati</taxon>
        <taxon>Pseudomonadota</taxon>
        <taxon>Alphaproteobacteria</taxon>
        <taxon>Hyphomicrobiales</taxon>
        <taxon>Nitrobacteraceae</taxon>
        <taxon>Bradyrhizobium</taxon>
    </lineage>
</organism>
<reference evidence="2 3" key="1">
    <citation type="submission" date="2016-11" db="EMBL/GenBank/DDBJ databases">
        <authorList>
            <person name="Jaros S."/>
            <person name="Januszkiewicz K."/>
            <person name="Wedrychowicz H."/>
        </authorList>
    </citation>
    <scope>NUCLEOTIDE SEQUENCE [LARGE SCALE GENOMIC DNA]</scope>
    <source>
        <strain evidence="2 3">GAS499</strain>
    </source>
</reference>
<dbReference type="Gene3D" id="3.30.420.10">
    <property type="entry name" value="Ribonuclease H-like superfamily/Ribonuclease H"/>
    <property type="match status" value="1"/>
</dbReference>
<dbReference type="GO" id="GO:0003676">
    <property type="term" value="F:nucleic acid binding"/>
    <property type="evidence" value="ECO:0007669"/>
    <property type="project" value="InterPro"/>
</dbReference>
<dbReference type="Pfam" id="PF13683">
    <property type="entry name" value="rve_3"/>
    <property type="match status" value="1"/>
</dbReference>
<evidence type="ECO:0000259" key="1">
    <source>
        <dbReference type="PROSITE" id="PS50994"/>
    </source>
</evidence>
<accession>A0A1M7CQV8</accession>
<dbReference type="PROSITE" id="PS50994">
    <property type="entry name" value="INTEGRASE"/>
    <property type="match status" value="1"/>
</dbReference>
<gene>
    <name evidence="2" type="ORF">SAMN05444159_6576</name>
</gene>